<accession>A0A3Q2VT41</accession>
<feature type="chain" id="PRO_5018763494" evidence="2">
    <location>
        <begin position="24"/>
        <end position="331"/>
    </location>
</feature>
<keyword evidence="1" id="KW-0812">Transmembrane</keyword>
<dbReference type="SUPFAM" id="SSF48726">
    <property type="entry name" value="Immunoglobulin"/>
    <property type="match status" value="1"/>
</dbReference>
<name>A0A3Q2VT41_HAPBU</name>
<dbReference type="InterPro" id="IPR036179">
    <property type="entry name" value="Ig-like_dom_sf"/>
</dbReference>
<evidence type="ECO:0000256" key="1">
    <source>
        <dbReference type="SAM" id="Phobius"/>
    </source>
</evidence>
<dbReference type="Proteomes" id="UP000264840">
    <property type="component" value="Unplaced"/>
</dbReference>
<dbReference type="GeneID" id="102302021"/>
<dbReference type="CTD" id="147650"/>
<keyword evidence="1" id="KW-0472">Membrane</keyword>
<dbReference type="AlphaFoldDB" id="A0A3Q2VT41"/>
<evidence type="ECO:0000259" key="3">
    <source>
        <dbReference type="PROSITE" id="PS50835"/>
    </source>
</evidence>
<dbReference type="GO" id="GO:0007342">
    <property type="term" value="P:fusion of sperm to egg plasma membrane involved in single fertilization"/>
    <property type="evidence" value="ECO:0007669"/>
    <property type="project" value="InterPro"/>
</dbReference>
<proteinExistence type="predicted"/>
<feature type="domain" description="Ig-like" evidence="3">
    <location>
        <begin position="154"/>
        <end position="230"/>
    </location>
</feature>
<feature type="signal peptide" evidence="2">
    <location>
        <begin position="1"/>
        <end position="23"/>
    </location>
</feature>
<evidence type="ECO:0000313" key="5">
    <source>
        <dbReference type="Proteomes" id="UP000264840"/>
    </source>
</evidence>
<dbReference type="PANTHER" id="PTHR37366">
    <property type="entry name" value="SPERM ACROSOME MEMBRANE-ASSOCIATED PROTEIN 6"/>
    <property type="match status" value="1"/>
</dbReference>
<keyword evidence="2" id="KW-0732">Signal</keyword>
<dbReference type="RefSeq" id="XP_005924288.1">
    <property type="nucleotide sequence ID" value="XM_005924226.3"/>
</dbReference>
<dbReference type="PROSITE" id="PS51257">
    <property type="entry name" value="PROKAR_LIPOPROTEIN"/>
    <property type="match status" value="1"/>
</dbReference>
<dbReference type="OMA" id="TQDQSYF"/>
<feature type="transmembrane region" description="Helical" evidence="1">
    <location>
        <begin position="282"/>
        <end position="308"/>
    </location>
</feature>
<keyword evidence="1" id="KW-1133">Transmembrane helix</keyword>
<dbReference type="PROSITE" id="PS50835">
    <property type="entry name" value="IG_LIKE"/>
    <property type="match status" value="1"/>
</dbReference>
<dbReference type="GeneTree" id="ENSGT00940000170150"/>
<protein>
    <submittedName>
        <fullName evidence="4">Uncharacterized LOC102302021</fullName>
    </submittedName>
</protein>
<dbReference type="InterPro" id="IPR013783">
    <property type="entry name" value="Ig-like_fold"/>
</dbReference>
<dbReference type="Gene3D" id="2.60.40.10">
    <property type="entry name" value="Immunoglobulins"/>
    <property type="match status" value="1"/>
</dbReference>
<evidence type="ECO:0000256" key="2">
    <source>
        <dbReference type="SAM" id="SignalP"/>
    </source>
</evidence>
<keyword evidence="5" id="KW-1185">Reference proteome</keyword>
<dbReference type="PANTHER" id="PTHR37366:SF1">
    <property type="entry name" value="SPERM ACROSOME MEMBRANE-ASSOCIATED PROTEIN 6"/>
    <property type="match status" value="1"/>
</dbReference>
<evidence type="ECO:0000313" key="4">
    <source>
        <dbReference type="Ensembl" id="ENSHBUP00000015065.1"/>
    </source>
</evidence>
<sequence>MQTSALRLVCVSLLLCLSQSCYQCFVDVEDSLRLCWGHVLTEYNVRNVDACFEKLDRIFNNNETVIEAGRVGKGYDIQLKEILDAEVLPLLEEFDQKLNNDTVYEQRLQTAADNFISAASKLPRVSGCIPPCGFQSAGAVYDCVTCQYDSCEFPLDCPVKEIKVMENSRIRMWCDVPFALPTDIEVIWRFAEEVETQQLDQFKEVTVGVDRLYSIPSVTLKHQGTYQCEVYSGQLSFIRVYYYVSVTPQIVAGHTELQETFDLSLLPGGQFFPASGDSPRSFLASLLPLLAACLTALLLLLCLSLGVLHWLSIQEQSHAEETHQAEDLGLF</sequence>
<dbReference type="RefSeq" id="XP_042077839.1">
    <property type="nucleotide sequence ID" value="XM_042221905.1"/>
</dbReference>
<dbReference type="Ensembl" id="ENSHBUT00000033634.1">
    <property type="protein sequence ID" value="ENSHBUP00000015065.1"/>
    <property type="gene ID" value="ENSHBUG00000016970.1"/>
</dbReference>
<reference evidence="4" key="1">
    <citation type="submission" date="2025-08" db="UniProtKB">
        <authorList>
            <consortium name="Ensembl"/>
        </authorList>
    </citation>
    <scope>IDENTIFICATION</scope>
</reference>
<dbReference type="InterPro" id="IPR034549">
    <property type="entry name" value="SPACA6"/>
</dbReference>
<dbReference type="InterPro" id="IPR007110">
    <property type="entry name" value="Ig-like_dom"/>
</dbReference>
<reference evidence="4" key="2">
    <citation type="submission" date="2025-09" db="UniProtKB">
        <authorList>
            <consortium name="Ensembl"/>
        </authorList>
    </citation>
    <scope>IDENTIFICATION</scope>
</reference>
<dbReference type="STRING" id="8153.ENSHBUP00000015065"/>
<organism evidence="4 5">
    <name type="scientific">Haplochromis burtoni</name>
    <name type="common">Burton's mouthbrooder</name>
    <name type="synonym">Chromis burtoni</name>
    <dbReference type="NCBI Taxonomy" id="8153"/>
    <lineage>
        <taxon>Eukaryota</taxon>
        <taxon>Metazoa</taxon>
        <taxon>Chordata</taxon>
        <taxon>Craniata</taxon>
        <taxon>Vertebrata</taxon>
        <taxon>Euteleostomi</taxon>
        <taxon>Actinopterygii</taxon>
        <taxon>Neopterygii</taxon>
        <taxon>Teleostei</taxon>
        <taxon>Neoteleostei</taxon>
        <taxon>Acanthomorphata</taxon>
        <taxon>Ovalentaria</taxon>
        <taxon>Cichlomorphae</taxon>
        <taxon>Cichliformes</taxon>
        <taxon>Cichlidae</taxon>
        <taxon>African cichlids</taxon>
        <taxon>Pseudocrenilabrinae</taxon>
        <taxon>Haplochromini</taxon>
        <taxon>Haplochromis</taxon>
    </lineage>
</organism>